<reference evidence="6 7" key="1">
    <citation type="journal article" date="2016" name="Nat. Commun.">
        <title>Thousands of microbial genomes shed light on interconnected biogeochemical processes in an aquifer system.</title>
        <authorList>
            <person name="Anantharaman K."/>
            <person name="Brown C.T."/>
            <person name="Hug L.A."/>
            <person name="Sharon I."/>
            <person name="Castelle C.J."/>
            <person name="Probst A.J."/>
            <person name="Thomas B.C."/>
            <person name="Singh A."/>
            <person name="Wilkins M.J."/>
            <person name="Karaoz U."/>
            <person name="Brodie E.L."/>
            <person name="Williams K.H."/>
            <person name="Hubbard S.S."/>
            <person name="Banfield J.F."/>
        </authorList>
    </citation>
    <scope>NUCLEOTIDE SEQUENCE [LARGE SCALE GENOMIC DNA]</scope>
</reference>
<evidence type="ECO:0000256" key="3">
    <source>
        <dbReference type="ARBA" id="ARBA00023274"/>
    </source>
</evidence>
<evidence type="ECO:0000256" key="4">
    <source>
        <dbReference type="HAMAP-Rule" id="MF_01363"/>
    </source>
</evidence>
<dbReference type="GO" id="GO:0006412">
    <property type="term" value="P:translation"/>
    <property type="evidence" value="ECO:0007669"/>
    <property type="project" value="UniProtKB-UniRule"/>
</dbReference>
<dbReference type="EMBL" id="MGGI01000025">
    <property type="protein sequence ID" value="OGM24929.1"/>
    <property type="molecule type" value="Genomic_DNA"/>
</dbReference>
<organism evidence="6 7">
    <name type="scientific">Candidatus Woesebacteria bacterium RIFCSPHIGHO2_01_FULL_39_28</name>
    <dbReference type="NCBI Taxonomy" id="1802496"/>
    <lineage>
        <taxon>Bacteria</taxon>
        <taxon>Candidatus Woeseibacteriota</taxon>
    </lineage>
</organism>
<name>A0A1F7YDG0_9BACT</name>
<dbReference type="InterPro" id="IPR028909">
    <property type="entry name" value="bL21-like"/>
</dbReference>
<comment type="similarity">
    <text evidence="1 4 5">Belongs to the bacterial ribosomal protein bL21 family.</text>
</comment>
<dbReference type="Proteomes" id="UP000178851">
    <property type="component" value="Unassembled WGS sequence"/>
</dbReference>
<evidence type="ECO:0000256" key="2">
    <source>
        <dbReference type="ARBA" id="ARBA00022980"/>
    </source>
</evidence>
<comment type="function">
    <text evidence="4 5">This protein binds to 23S rRNA in the presence of protein L20.</text>
</comment>
<dbReference type="GO" id="GO:0019843">
    <property type="term" value="F:rRNA binding"/>
    <property type="evidence" value="ECO:0007669"/>
    <property type="project" value="UniProtKB-UniRule"/>
</dbReference>
<comment type="subunit">
    <text evidence="4">Part of the 50S ribosomal subunit. Contacts protein L20.</text>
</comment>
<dbReference type="GO" id="GO:1990904">
    <property type="term" value="C:ribonucleoprotein complex"/>
    <property type="evidence" value="ECO:0007669"/>
    <property type="project" value="UniProtKB-KW"/>
</dbReference>
<evidence type="ECO:0000256" key="1">
    <source>
        <dbReference type="ARBA" id="ARBA00008563"/>
    </source>
</evidence>
<evidence type="ECO:0000256" key="5">
    <source>
        <dbReference type="RuleBase" id="RU000562"/>
    </source>
</evidence>
<dbReference type="NCBIfam" id="TIGR00061">
    <property type="entry name" value="L21"/>
    <property type="match status" value="1"/>
</dbReference>
<keyword evidence="4 5" id="KW-0694">RNA-binding</keyword>
<accession>A0A1F7YDG0</accession>
<sequence>MKYAVIRLKGHQYKVKEGEEILVDHLDSKKIEPEVLLISEGDKVEVGKPVINDEKVIIKIMEEEVKGEKIHILKYKAKSRYRKHTGFRPLYTKLLIEKISL</sequence>
<dbReference type="PANTHER" id="PTHR21349:SF0">
    <property type="entry name" value="LARGE RIBOSOMAL SUBUNIT PROTEIN BL21M"/>
    <property type="match status" value="1"/>
</dbReference>
<evidence type="ECO:0000313" key="6">
    <source>
        <dbReference type="EMBL" id="OGM24929.1"/>
    </source>
</evidence>
<dbReference type="GO" id="GO:0005737">
    <property type="term" value="C:cytoplasm"/>
    <property type="evidence" value="ECO:0007669"/>
    <property type="project" value="UniProtKB-ARBA"/>
</dbReference>
<proteinExistence type="inferred from homology"/>
<keyword evidence="3 4" id="KW-0687">Ribonucleoprotein</keyword>
<dbReference type="InterPro" id="IPR001787">
    <property type="entry name" value="Ribosomal_bL21"/>
</dbReference>
<keyword evidence="4 5" id="KW-0699">rRNA-binding</keyword>
<dbReference type="HAMAP" id="MF_01363">
    <property type="entry name" value="Ribosomal_bL21"/>
    <property type="match status" value="1"/>
</dbReference>
<evidence type="ECO:0000313" key="7">
    <source>
        <dbReference type="Proteomes" id="UP000178851"/>
    </source>
</evidence>
<dbReference type="AlphaFoldDB" id="A0A1F7YDG0"/>
<comment type="caution">
    <text evidence="6">The sequence shown here is derived from an EMBL/GenBank/DDBJ whole genome shotgun (WGS) entry which is preliminary data.</text>
</comment>
<dbReference type="InterPro" id="IPR036164">
    <property type="entry name" value="bL21-like_sf"/>
</dbReference>
<dbReference type="GO" id="GO:0005840">
    <property type="term" value="C:ribosome"/>
    <property type="evidence" value="ECO:0007669"/>
    <property type="project" value="UniProtKB-KW"/>
</dbReference>
<keyword evidence="2 4" id="KW-0689">Ribosomal protein</keyword>
<protein>
    <recommendedName>
        <fullName evidence="4">Large ribosomal subunit protein bL21</fullName>
    </recommendedName>
</protein>
<gene>
    <name evidence="4" type="primary">rplU</name>
    <name evidence="6" type="ORF">A2627_03095</name>
</gene>
<dbReference type="SUPFAM" id="SSF141091">
    <property type="entry name" value="L21p-like"/>
    <property type="match status" value="1"/>
</dbReference>
<dbReference type="GO" id="GO:0003735">
    <property type="term" value="F:structural constituent of ribosome"/>
    <property type="evidence" value="ECO:0007669"/>
    <property type="project" value="InterPro"/>
</dbReference>
<dbReference type="Pfam" id="PF00829">
    <property type="entry name" value="Ribosomal_L21p"/>
    <property type="match status" value="1"/>
</dbReference>
<dbReference type="PANTHER" id="PTHR21349">
    <property type="entry name" value="50S RIBOSOMAL PROTEIN L21"/>
    <property type="match status" value="1"/>
</dbReference>